<evidence type="ECO:0000313" key="3">
    <source>
        <dbReference type="Proteomes" id="UP000826661"/>
    </source>
</evidence>
<evidence type="ECO:0000313" key="2">
    <source>
        <dbReference type="EMBL" id="QYS97966.1"/>
    </source>
</evidence>
<dbReference type="Pfam" id="PF00891">
    <property type="entry name" value="Methyltransf_2"/>
    <property type="match status" value="1"/>
</dbReference>
<dbReference type="SUPFAM" id="SSF53335">
    <property type="entry name" value="S-adenosyl-L-methionine-dependent methyltransferases"/>
    <property type="match status" value="1"/>
</dbReference>
<dbReference type="AlphaFoldDB" id="A0A8G0PE61"/>
<dbReference type="InterPro" id="IPR029063">
    <property type="entry name" value="SAM-dependent_MTases_sf"/>
</dbReference>
<keyword evidence="3" id="KW-1185">Reference proteome</keyword>
<dbReference type="InterPro" id="IPR001077">
    <property type="entry name" value="COMT_C"/>
</dbReference>
<evidence type="ECO:0000259" key="1">
    <source>
        <dbReference type="Pfam" id="PF00891"/>
    </source>
</evidence>
<dbReference type="PANTHER" id="PTHR43712">
    <property type="entry name" value="PUTATIVE (AFU_ORTHOLOGUE AFUA_4G14580)-RELATED"/>
    <property type="match status" value="1"/>
</dbReference>
<reference evidence="2 3" key="1">
    <citation type="journal article" date="2021" name="BMC Genomics">
        <title>Telomere-to-telomere genome assembly of asparaginase-producing Trichoderma simmonsii.</title>
        <authorList>
            <person name="Chung D."/>
            <person name="Kwon Y.M."/>
            <person name="Yang Y."/>
        </authorList>
    </citation>
    <scope>NUCLEOTIDE SEQUENCE [LARGE SCALE GENOMIC DNA]</scope>
    <source>
        <strain evidence="2 3">GH-Sj1</strain>
    </source>
</reference>
<protein>
    <submittedName>
        <fullName evidence="2">Methyltransf_2 domain-containing protein</fullName>
    </submittedName>
</protein>
<sequence length="300" mass="33759">MATKSESQILQLGDKIQSLAKSLADKIEREEGETTQYKRAEWDSLTIDLQNSIEELLLRVVRPKTFLHNLQLSHYDLVAFQVAFEFHLFDSVPLSGHITLSELSKRAVDEESMNSLRECYDWSSLENGVLVDVGGGAGHVSIFLAKHFPNISFLVQDLFPPPALGSDNQLAPKVKFQQHNFFEPQPVTNAKAYFMKHSLHNHPDADCVRILRSLVAALEKAGPATPLLINEGVLPSPGESMRRDQELTLRRGDMCMMVTLSAKERTRKQFQQLLKEADPRLQIVKIHGSAVTKLIEVHLV</sequence>
<dbReference type="Gene3D" id="3.40.50.150">
    <property type="entry name" value="Vaccinia Virus protein VP39"/>
    <property type="match status" value="1"/>
</dbReference>
<proteinExistence type="predicted"/>
<dbReference type="Proteomes" id="UP000826661">
    <property type="component" value="Chromosome III"/>
</dbReference>
<dbReference type="PANTHER" id="PTHR43712:SF5">
    <property type="entry name" value="O-METHYLTRANSFERASE ASQN-RELATED"/>
    <property type="match status" value="1"/>
</dbReference>
<feature type="domain" description="O-methyltransferase C-terminal" evidence="1">
    <location>
        <begin position="119"/>
        <end position="277"/>
    </location>
</feature>
<name>A0A8G0PE61_9HYPO</name>
<organism evidence="2 3">
    <name type="scientific">Trichoderma simmonsii</name>
    <dbReference type="NCBI Taxonomy" id="1491479"/>
    <lineage>
        <taxon>Eukaryota</taxon>
        <taxon>Fungi</taxon>
        <taxon>Dikarya</taxon>
        <taxon>Ascomycota</taxon>
        <taxon>Pezizomycotina</taxon>
        <taxon>Sordariomycetes</taxon>
        <taxon>Hypocreomycetidae</taxon>
        <taxon>Hypocreales</taxon>
        <taxon>Hypocreaceae</taxon>
        <taxon>Trichoderma</taxon>
    </lineage>
</organism>
<gene>
    <name evidence="2" type="ORF">H0G86_005168</name>
</gene>
<dbReference type="EMBL" id="CP075866">
    <property type="protein sequence ID" value="QYS97966.1"/>
    <property type="molecule type" value="Genomic_DNA"/>
</dbReference>
<accession>A0A8G0PE61</accession>
<dbReference type="GO" id="GO:0008171">
    <property type="term" value="F:O-methyltransferase activity"/>
    <property type="evidence" value="ECO:0007669"/>
    <property type="project" value="InterPro"/>
</dbReference>